<comment type="caution">
    <text evidence="2">The sequence shown here is derived from an EMBL/GenBank/DDBJ whole genome shotgun (WGS) entry which is preliminary data.</text>
</comment>
<accession>A0A2T7NH29</accession>
<proteinExistence type="predicted"/>
<sequence length="154" mass="16800">MRNDRPPIRPAAKKTQNETIRAMVRATSDHISSSSHPAARIKEQLDRRFSGFLGDTPEVSGKTADNGDDVPRREDDDGADEKHDAKGACSNGGRSVIAGTCLEHGGNTGFVSVNHCFRCIRRLDGIRVQLGMTRIIQACQSSCLPAKLIHYLKS</sequence>
<dbReference type="EMBL" id="PZQS01000012">
    <property type="protein sequence ID" value="PVD20479.1"/>
    <property type="molecule type" value="Genomic_DNA"/>
</dbReference>
<keyword evidence="3" id="KW-1185">Reference proteome</keyword>
<protein>
    <submittedName>
        <fullName evidence="2">Uncharacterized protein</fullName>
    </submittedName>
</protein>
<feature type="compositionally biased region" description="Basic and acidic residues" evidence="1">
    <location>
        <begin position="40"/>
        <end position="49"/>
    </location>
</feature>
<dbReference type="Proteomes" id="UP000245119">
    <property type="component" value="Linkage Group LG12"/>
</dbReference>
<evidence type="ECO:0000256" key="1">
    <source>
        <dbReference type="SAM" id="MobiDB-lite"/>
    </source>
</evidence>
<evidence type="ECO:0000313" key="3">
    <source>
        <dbReference type="Proteomes" id="UP000245119"/>
    </source>
</evidence>
<evidence type="ECO:0000313" key="2">
    <source>
        <dbReference type="EMBL" id="PVD20479.1"/>
    </source>
</evidence>
<name>A0A2T7NH29_POMCA</name>
<gene>
    <name evidence="2" type="ORF">C0Q70_18635</name>
</gene>
<feature type="compositionally biased region" description="Basic and acidic residues" evidence="1">
    <location>
        <begin position="69"/>
        <end position="86"/>
    </location>
</feature>
<organism evidence="2 3">
    <name type="scientific">Pomacea canaliculata</name>
    <name type="common">Golden apple snail</name>
    <dbReference type="NCBI Taxonomy" id="400727"/>
    <lineage>
        <taxon>Eukaryota</taxon>
        <taxon>Metazoa</taxon>
        <taxon>Spiralia</taxon>
        <taxon>Lophotrochozoa</taxon>
        <taxon>Mollusca</taxon>
        <taxon>Gastropoda</taxon>
        <taxon>Caenogastropoda</taxon>
        <taxon>Architaenioglossa</taxon>
        <taxon>Ampullarioidea</taxon>
        <taxon>Ampullariidae</taxon>
        <taxon>Pomacea</taxon>
    </lineage>
</organism>
<reference evidence="2 3" key="1">
    <citation type="submission" date="2018-04" db="EMBL/GenBank/DDBJ databases">
        <title>The genome of golden apple snail Pomacea canaliculata provides insight into stress tolerance and invasive adaptation.</title>
        <authorList>
            <person name="Liu C."/>
            <person name="Liu B."/>
            <person name="Ren Y."/>
            <person name="Zhang Y."/>
            <person name="Wang H."/>
            <person name="Li S."/>
            <person name="Jiang F."/>
            <person name="Yin L."/>
            <person name="Zhang G."/>
            <person name="Qian W."/>
            <person name="Fan W."/>
        </authorList>
    </citation>
    <scope>NUCLEOTIDE SEQUENCE [LARGE SCALE GENOMIC DNA]</scope>
    <source>
        <strain evidence="2">SZHN2017</strain>
        <tissue evidence="2">Muscle</tissue>
    </source>
</reference>
<dbReference type="AlphaFoldDB" id="A0A2T7NH29"/>
<feature type="region of interest" description="Disordered" evidence="1">
    <location>
        <begin position="24"/>
        <end position="92"/>
    </location>
</feature>